<accession>A0A2A2LHW4</accession>
<dbReference type="Proteomes" id="UP000218231">
    <property type="component" value="Unassembled WGS sequence"/>
</dbReference>
<proteinExistence type="predicted"/>
<dbReference type="EMBL" id="LIAE01006743">
    <property type="protein sequence ID" value="PAV85730.1"/>
    <property type="molecule type" value="Genomic_DNA"/>
</dbReference>
<evidence type="ECO:0000313" key="3">
    <source>
        <dbReference type="EMBL" id="PAV85730.1"/>
    </source>
</evidence>
<keyword evidence="4" id="KW-1185">Reference proteome</keyword>
<comment type="caution">
    <text evidence="3">The sequence shown here is derived from an EMBL/GenBank/DDBJ whole genome shotgun (WGS) entry which is preliminary data.</text>
</comment>
<protein>
    <recommendedName>
        <fullName evidence="2">CRIB domain-containing protein</fullName>
    </recommendedName>
</protein>
<evidence type="ECO:0000259" key="2">
    <source>
        <dbReference type="PROSITE" id="PS50108"/>
    </source>
</evidence>
<evidence type="ECO:0000256" key="1">
    <source>
        <dbReference type="SAM" id="MobiDB-lite"/>
    </source>
</evidence>
<feature type="region of interest" description="Disordered" evidence="1">
    <location>
        <begin position="116"/>
        <end position="149"/>
    </location>
</feature>
<evidence type="ECO:0000313" key="4">
    <source>
        <dbReference type="Proteomes" id="UP000218231"/>
    </source>
</evidence>
<name>A0A2A2LHW4_9BILA</name>
<feature type="region of interest" description="Disordered" evidence="1">
    <location>
        <begin position="1"/>
        <end position="31"/>
    </location>
</feature>
<feature type="compositionally biased region" description="Basic and acidic residues" evidence="1">
    <location>
        <begin position="1"/>
        <end position="23"/>
    </location>
</feature>
<reference evidence="3 4" key="1">
    <citation type="journal article" date="2017" name="Curr. Biol.">
        <title>Genome architecture and evolution of a unichromosomal asexual nematode.</title>
        <authorList>
            <person name="Fradin H."/>
            <person name="Zegar C."/>
            <person name="Gutwein M."/>
            <person name="Lucas J."/>
            <person name="Kovtun M."/>
            <person name="Corcoran D."/>
            <person name="Baugh L.R."/>
            <person name="Kiontke K."/>
            <person name="Gunsalus K."/>
            <person name="Fitch D.H."/>
            <person name="Piano F."/>
        </authorList>
    </citation>
    <scope>NUCLEOTIDE SEQUENCE [LARGE SCALE GENOMIC DNA]</scope>
    <source>
        <strain evidence="3">PF1309</strain>
    </source>
</reference>
<feature type="domain" description="CRIB" evidence="2">
    <location>
        <begin position="54"/>
        <end position="67"/>
    </location>
</feature>
<organism evidence="3 4">
    <name type="scientific">Diploscapter pachys</name>
    <dbReference type="NCBI Taxonomy" id="2018661"/>
    <lineage>
        <taxon>Eukaryota</taxon>
        <taxon>Metazoa</taxon>
        <taxon>Ecdysozoa</taxon>
        <taxon>Nematoda</taxon>
        <taxon>Chromadorea</taxon>
        <taxon>Rhabditida</taxon>
        <taxon>Rhabditina</taxon>
        <taxon>Rhabditomorpha</taxon>
        <taxon>Rhabditoidea</taxon>
        <taxon>Rhabditidae</taxon>
        <taxon>Diploscapter</taxon>
    </lineage>
</organism>
<dbReference type="InterPro" id="IPR000095">
    <property type="entry name" value="CRIB_dom"/>
</dbReference>
<dbReference type="AlphaFoldDB" id="A0A2A2LHW4"/>
<gene>
    <name evidence="3" type="ORF">WR25_14779</name>
</gene>
<dbReference type="PROSITE" id="PS50108">
    <property type="entry name" value="CRIB"/>
    <property type="match status" value="1"/>
</dbReference>
<dbReference type="OrthoDB" id="5847350at2759"/>
<sequence>MSNEEVEKTVEEEPEEPIHDQIENSKTGGFLQNLKKKLGDRSSRKKTNLTAADISEPYDFRHINHLGKDSLDKEDRELYDILKEKLKIKEGAKDEERFAMNVVLNRREELRNYIKNDQNGGMKASISTGLDEPAQTSKHDNDNQSSPLHNLELTRQQIATIQDRQTDLVEFRVGFAEVQREHNVQQALLLLRNNANHCFTFINKFKEFYNTMAEKKKAVENVGKLASLNPFRSNSAKAELNDAEVAHRTIKDFLIPALHELMTAFTSFSAAIGSIQLRGASEGQVTTIISTFETHIRDLTDEVSKTSNMQIEKVEQHETEMHSLLDELSDKLQFDANDRLEAKFIEKQEEQLQKVQTYVLPGSLLIESTFDFSFIFKK</sequence>